<keyword evidence="1" id="KW-0812">Transmembrane</keyword>
<feature type="transmembrane region" description="Helical" evidence="1">
    <location>
        <begin position="74"/>
        <end position="100"/>
    </location>
</feature>
<dbReference type="PANTHER" id="PTHR30336">
    <property type="entry name" value="INNER MEMBRANE PROTEIN, PROBABLE PERMEASE"/>
    <property type="match status" value="1"/>
</dbReference>
<keyword evidence="4" id="KW-1185">Reference proteome</keyword>
<comment type="caution">
    <text evidence="3">The sequence shown here is derived from an EMBL/GenBank/DDBJ whole genome shotgun (WGS) entry which is preliminary data.</text>
</comment>
<keyword evidence="1" id="KW-0472">Membrane</keyword>
<dbReference type="InterPro" id="IPR014729">
    <property type="entry name" value="Rossmann-like_a/b/a_fold"/>
</dbReference>
<gene>
    <name evidence="3" type="ORF">WMO26_08880</name>
</gene>
<dbReference type="Proteomes" id="UP001489509">
    <property type="component" value="Unassembled WGS sequence"/>
</dbReference>
<feature type="transmembrane region" description="Helical" evidence="1">
    <location>
        <begin position="37"/>
        <end position="54"/>
    </location>
</feature>
<dbReference type="CDD" id="cd06259">
    <property type="entry name" value="YdcF-like"/>
    <property type="match status" value="1"/>
</dbReference>
<evidence type="ECO:0000256" key="1">
    <source>
        <dbReference type="SAM" id="Phobius"/>
    </source>
</evidence>
<dbReference type="InterPro" id="IPR051599">
    <property type="entry name" value="Cell_Envelope_Assoc"/>
</dbReference>
<organism evidence="3 4">
    <name type="scientific">Solibaculum intestinale</name>
    <dbReference type="NCBI Taxonomy" id="3133165"/>
    <lineage>
        <taxon>Bacteria</taxon>
        <taxon>Bacillati</taxon>
        <taxon>Bacillota</taxon>
        <taxon>Clostridia</taxon>
        <taxon>Eubacteriales</taxon>
        <taxon>Oscillospiraceae</taxon>
        <taxon>Solibaculum</taxon>
    </lineage>
</organism>
<protein>
    <submittedName>
        <fullName evidence="3">YdcF family protein</fullName>
    </submittedName>
</protein>
<reference evidence="3 4" key="1">
    <citation type="submission" date="2024-03" db="EMBL/GenBank/DDBJ databases">
        <title>Human intestinal bacterial collection.</title>
        <authorList>
            <person name="Pauvert C."/>
            <person name="Hitch T.C.A."/>
            <person name="Clavel T."/>
        </authorList>
    </citation>
    <scope>NUCLEOTIDE SEQUENCE [LARGE SCALE GENOMIC DNA]</scope>
    <source>
        <strain evidence="3 4">CLA-JM-H44</strain>
    </source>
</reference>
<keyword evidence="1" id="KW-1133">Transmembrane helix</keyword>
<dbReference type="EMBL" id="JBBMFD010000014">
    <property type="protein sequence ID" value="MEQ2440937.1"/>
    <property type="molecule type" value="Genomic_DNA"/>
</dbReference>
<evidence type="ECO:0000313" key="4">
    <source>
        <dbReference type="Proteomes" id="UP001489509"/>
    </source>
</evidence>
<dbReference type="RefSeq" id="WP_349219737.1">
    <property type="nucleotide sequence ID" value="NZ_JBBMFD010000014.1"/>
</dbReference>
<dbReference type="PANTHER" id="PTHR30336:SF4">
    <property type="entry name" value="ENVELOPE BIOGENESIS FACTOR ELYC"/>
    <property type="match status" value="1"/>
</dbReference>
<accession>A0ABV1E0V6</accession>
<evidence type="ECO:0000259" key="2">
    <source>
        <dbReference type="Pfam" id="PF02698"/>
    </source>
</evidence>
<feature type="domain" description="DUF218" evidence="2">
    <location>
        <begin position="109"/>
        <end position="251"/>
    </location>
</feature>
<dbReference type="Pfam" id="PF02698">
    <property type="entry name" value="DUF218"/>
    <property type="match status" value="1"/>
</dbReference>
<dbReference type="InterPro" id="IPR003848">
    <property type="entry name" value="DUF218"/>
</dbReference>
<evidence type="ECO:0000313" key="3">
    <source>
        <dbReference type="EMBL" id="MEQ2440937.1"/>
    </source>
</evidence>
<sequence length="261" mass="27937">MRRRKTPVLRALLVVLDLLLLLWCASPIFSGVWHVGMTGAAAAELAVLVVLLFWPGFKRLVCAVWSKWAGKAALCALGVVLAAGIGTCLVFTGQMLYAAYGGPAPQSHTVVILGAKVDPAGQPSAALAARLDLGAAYLQEHPDAVCLVTGGQGANEPVSEAKAMQAYLSAKGIDPSRILLEDRATDTRENLSYCAAILKEQGLSSQIVLVTDGYHQWRSQMLAREAGLSPQPLANATRFDMLPGYWVREWFALAEYLFLGG</sequence>
<dbReference type="Gene3D" id="3.40.50.620">
    <property type="entry name" value="HUPs"/>
    <property type="match status" value="1"/>
</dbReference>
<proteinExistence type="predicted"/>
<name>A0ABV1E0V6_9FIRM</name>